<comment type="caution">
    <text evidence="3">The sequence shown here is derived from an EMBL/GenBank/DDBJ whole genome shotgun (WGS) entry which is preliminary data.</text>
</comment>
<proteinExistence type="predicted"/>
<evidence type="ECO:0000259" key="2">
    <source>
        <dbReference type="Pfam" id="PF13476"/>
    </source>
</evidence>
<dbReference type="Gene3D" id="1.10.287.1490">
    <property type="match status" value="1"/>
</dbReference>
<dbReference type="RefSeq" id="WP_191784552.1">
    <property type="nucleotide sequence ID" value="NZ_JACSQV010000017.1"/>
</dbReference>
<dbReference type="SUPFAM" id="SSF52540">
    <property type="entry name" value="P-loop containing nucleoside triphosphate hydrolases"/>
    <property type="match status" value="1"/>
</dbReference>
<dbReference type="Gene3D" id="3.40.50.300">
    <property type="entry name" value="P-loop containing nucleotide triphosphate hydrolases"/>
    <property type="match status" value="1"/>
</dbReference>
<organism evidence="3 4">
    <name type="scientific">Cellulomonas avistercoris</name>
    <dbReference type="NCBI Taxonomy" id="2762242"/>
    <lineage>
        <taxon>Bacteria</taxon>
        <taxon>Bacillati</taxon>
        <taxon>Actinomycetota</taxon>
        <taxon>Actinomycetes</taxon>
        <taxon>Micrococcales</taxon>
        <taxon>Cellulomonadaceae</taxon>
        <taxon>Cellulomonas</taxon>
    </lineage>
</organism>
<evidence type="ECO:0000256" key="1">
    <source>
        <dbReference type="SAM" id="Coils"/>
    </source>
</evidence>
<dbReference type="InterPro" id="IPR027417">
    <property type="entry name" value="P-loop_NTPase"/>
</dbReference>
<dbReference type="Pfam" id="PF13476">
    <property type="entry name" value="AAA_23"/>
    <property type="match status" value="1"/>
</dbReference>
<feature type="domain" description="Rad50/SbcC-type AAA" evidence="2">
    <location>
        <begin position="20"/>
        <end position="211"/>
    </location>
</feature>
<name>A0ABR8QHM2_9CELL</name>
<dbReference type="EMBL" id="JACSQV010000017">
    <property type="protein sequence ID" value="MBD7919904.1"/>
    <property type="molecule type" value="Genomic_DNA"/>
</dbReference>
<evidence type="ECO:0000313" key="4">
    <source>
        <dbReference type="Proteomes" id="UP000604241"/>
    </source>
</evidence>
<protein>
    <submittedName>
        <fullName evidence="3">AAA family ATPase</fullName>
    </submittedName>
</protein>
<keyword evidence="1" id="KW-0175">Coiled coil</keyword>
<evidence type="ECO:0000313" key="3">
    <source>
        <dbReference type="EMBL" id="MBD7919904.1"/>
    </source>
</evidence>
<keyword evidence="4" id="KW-1185">Reference proteome</keyword>
<dbReference type="InterPro" id="IPR038729">
    <property type="entry name" value="Rad50/SbcC_AAA"/>
</dbReference>
<reference evidence="3 4" key="1">
    <citation type="submission" date="2020-08" db="EMBL/GenBank/DDBJ databases">
        <title>A Genomic Blueprint of the Chicken Gut Microbiome.</title>
        <authorList>
            <person name="Gilroy R."/>
            <person name="Ravi A."/>
            <person name="Getino M."/>
            <person name="Pursley I."/>
            <person name="Horton D.L."/>
            <person name="Alikhan N.-F."/>
            <person name="Baker D."/>
            <person name="Gharbi K."/>
            <person name="Hall N."/>
            <person name="Watson M."/>
            <person name="Adriaenssens E.M."/>
            <person name="Foster-Nyarko E."/>
            <person name="Jarju S."/>
            <person name="Secka A."/>
            <person name="Antonio M."/>
            <person name="Oren A."/>
            <person name="Chaudhuri R."/>
            <person name="La Ragione R.M."/>
            <person name="Hildebrand F."/>
            <person name="Pallen M.J."/>
        </authorList>
    </citation>
    <scope>NUCLEOTIDE SEQUENCE [LARGE SCALE GENOMIC DNA]</scope>
    <source>
        <strain evidence="3 4">Sa3CUA2</strain>
    </source>
</reference>
<dbReference type="Proteomes" id="UP000604241">
    <property type="component" value="Unassembled WGS sequence"/>
</dbReference>
<feature type="coiled-coil region" evidence="1">
    <location>
        <begin position="247"/>
        <end position="281"/>
    </location>
</feature>
<sequence>MSRLRLLHITLWGPNVPLSTVEFGAGLTLIRGPSDTGKSFMVEAIDFMLGGKSLKEIPERTSYSTVLLGVQLPTGEVVTISRSVAGGAFSLYRSDLRSGPLPVSDENLAAKHNPKNDKNLSMFLLKHLDLDKALIRKNAQGATVSLSFRDLVHLCIIDETKMQSDVAPAITGQYTTKTKEISTLKLLLEAEDDSSIVAAQDAPTSARTTGAKIEVIDHLLSDLEAQLADAPEEGQLRDQLARLNGAIEDQTSAVEGLLAERAALAEQTREVQQAAQGARRELAEVGALQGRFGLLSEQYDSDLERLATIKEAGVLLGFFTPGACQFCGAEVADQRYNHSHSVDGTAFEDSVDAEIARTNELRSDLALTLEELARRGEETRGSWRNAAVRANALAARLQSLDEDLSPGDTTLRELMAIKSGVEMSLQLYVQIADLNRLKAEIADVTQADVAVVSNGLNLTALSEFSAEIAKRLAAWGYPDSSSVRYDRSAQDIVADDQYRSAHGKGVRAILHAAFTLGLAQYCLDRDIAHPGFVVLDSPLVTYRPPESGSPALLDESLPAGIVRDFYRDIQRSFDGQVIVMENLDPTEPLGPDAVDVVFTKTNGLGRYGFLPPKRSTGGLVVRD</sequence>
<gene>
    <name evidence="3" type="ORF">H9657_16655</name>
</gene>
<accession>A0ABR8QHM2</accession>